<organism evidence="11">
    <name type="scientific">Thermocrispum agreste</name>
    <dbReference type="NCBI Taxonomy" id="37925"/>
    <lineage>
        <taxon>Bacteria</taxon>
        <taxon>Bacillati</taxon>
        <taxon>Actinomycetota</taxon>
        <taxon>Actinomycetes</taxon>
        <taxon>Pseudonocardiales</taxon>
        <taxon>Pseudonocardiaceae</taxon>
        <taxon>Thermocrispum</taxon>
    </lineage>
</organism>
<dbReference type="Gene3D" id="3.30.70.100">
    <property type="match status" value="1"/>
</dbReference>
<dbReference type="SUPFAM" id="SSF82861">
    <property type="entry name" value="Mechanosensitive channel protein MscS (YggB), transmembrane region"/>
    <property type="match status" value="1"/>
</dbReference>
<dbReference type="Gene3D" id="1.10.287.1260">
    <property type="match status" value="1"/>
</dbReference>
<feature type="domain" description="Mechanosensitive ion channel transmembrane helices 2/3" evidence="10">
    <location>
        <begin position="125"/>
        <end position="164"/>
    </location>
</feature>
<name>A0A2W4JH70_9PSEU</name>
<feature type="domain" description="Mechanosensitive ion channel MscS C-terminal" evidence="9">
    <location>
        <begin position="244"/>
        <end position="321"/>
    </location>
</feature>
<evidence type="ECO:0000259" key="9">
    <source>
        <dbReference type="Pfam" id="PF21082"/>
    </source>
</evidence>
<dbReference type="FunFam" id="1.10.287.1260:FF:000005">
    <property type="entry name" value="Mechanosensitive ion channel family protein"/>
    <property type="match status" value="1"/>
</dbReference>
<dbReference type="Gene3D" id="2.30.30.60">
    <property type="match status" value="1"/>
</dbReference>
<dbReference type="EMBL" id="QGUI01000234">
    <property type="protein sequence ID" value="PZM98592.1"/>
    <property type="molecule type" value="Genomic_DNA"/>
</dbReference>
<dbReference type="Pfam" id="PF21082">
    <property type="entry name" value="MS_channel_3rd"/>
    <property type="match status" value="1"/>
</dbReference>
<dbReference type="InterPro" id="IPR011066">
    <property type="entry name" value="MscS_channel_C_sf"/>
</dbReference>
<dbReference type="InterPro" id="IPR011014">
    <property type="entry name" value="MscS_channel_TM-2"/>
</dbReference>
<dbReference type="PANTHER" id="PTHR30460:SF0">
    <property type="entry name" value="MODERATE CONDUCTANCE MECHANOSENSITIVE CHANNEL YBIO"/>
    <property type="match status" value="1"/>
</dbReference>
<dbReference type="PANTHER" id="PTHR30460">
    <property type="entry name" value="MODERATE CONDUCTANCE MECHANOSENSITIVE CHANNEL YBIO"/>
    <property type="match status" value="1"/>
</dbReference>
<dbReference type="InterPro" id="IPR049142">
    <property type="entry name" value="MS_channel_1st"/>
</dbReference>
<dbReference type="InterPro" id="IPR006685">
    <property type="entry name" value="MscS_channel_2nd"/>
</dbReference>
<gene>
    <name evidence="11" type="ORF">DIU77_07560</name>
</gene>
<feature type="transmembrane region" description="Helical" evidence="7">
    <location>
        <begin position="46"/>
        <end position="67"/>
    </location>
</feature>
<feature type="domain" description="Mechanosensitive ion channel MscS" evidence="8">
    <location>
        <begin position="165"/>
        <end position="228"/>
    </location>
</feature>
<proteinExistence type="inferred from homology"/>
<evidence type="ECO:0000256" key="4">
    <source>
        <dbReference type="ARBA" id="ARBA00022692"/>
    </source>
</evidence>
<dbReference type="InterPro" id="IPR010920">
    <property type="entry name" value="LSM_dom_sf"/>
</dbReference>
<dbReference type="InterPro" id="IPR045276">
    <property type="entry name" value="YbiO_bact"/>
</dbReference>
<evidence type="ECO:0000256" key="5">
    <source>
        <dbReference type="ARBA" id="ARBA00022989"/>
    </source>
</evidence>
<feature type="transmembrane region" description="Helical" evidence="7">
    <location>
        <begin position="145"/>
        <end position="167"/>
    </location>
</feature>
<dbReference type="Pfam" id="PF21088">
    <property type="entry name" value="MS_channel_1st"/>
    <property type="match status" value="1"/>
</dbReference>
<keyword evidence="5 7" id="KW-1133">Transmembrane helix</keyword>
<keyword evidence="3" id="KW-1003">Cell membrane</keyword>
<dbReference type="SUPFAM" id="SSF50182">
    <property type="entry name" value="Sm-like ribonucleoproteins"/>
    <property type="match status" value="1"/>
</dbReference>
<comment type="caution">
    <text evidence="11">The sequence shown here is derived from an EMBL/GenBank/DDBJ whole genome shotgun (WGS) entry which is preliminary data.</text>
</comment>
<dbReference type="AlphaFoldDB" id="A0A2W4JH70"/>
<dbReference type="InterPro" id="IPR049278">
    <property type="entry name" value="MS_channel_C"/>
</dbReference>
<evidence type="ECO:0000256" key="6">
    <source>
        <dbReference type="ARBA" id="ARBA00023136"/>
    </source>
</evidence>
<dbReference type="InterPro" id="IPR023408">
    <property type="entry name" value="MscS_beta-dom_sf"/>
</dbReference>
<evidence type="ECO:0000313" key="11">
    <source>
        <dbReference type="EMBL" id="PZM98592.1"/>
    </source>
</evidence>
<protein>
    <submittedName>
        <fullName evidence="11">Mechanosensitive ion channel family protein</fullName>
    </submittedName>
</protein>
<keyword evidence="4 7" id="KW-0812">Transmembrane</keyword>
<feature type="transmembrane region" description="Helical" evidence="7">
    <location>
        <begin position="119"/>
        <end position="139"/>
    </location>
</feature>
<dbReference type="Pfam" id="PF00924">
    <property type="entry name" value="MS_channel_2nd"/>
    <property type="match status" value="1"/>
</dbReference>
<evidence type="ECO:0000259" key="8">
    <source>
        <dbReference type="Pfam" id="PF00924"/>
    </source>
</evidence>
<dbReference type="SUPFAM" id="SSF82689">
    <property type="entry name" value="Mechanosensitive channel protein MscS (YggB), C-terminal domain"/>
    <property type="match status" value="1"/>
</dbReference>
<dbReference type="GO" id="GO:0008381">
    <property type="term" value="F:mechanosensitive monoatomic ion channel activity"/>
    <property type="evidence" value="ECO:0007669"/>
    <property type="project" value="InterPro"/>
</dbReference>
<evidence type="ECO:0000256" key="3">
    <source>
        <dbReference type="ARBA" id="ARBA00022475"/>
    </source>
</evidence>
<dbReference type="STRING" id="1111738.GCA_000427905_02349"/>
<evidence type="ECO:0000256" key="7">
    <source>
        <dbReference type="SAM" id="Phobius"/>
    </source>
</evidence>
<evidence type="ECO:0000259" key="10">
    <source>
        <dbReference type="Pfam" id="PF21088"/>
    </source>
</evidence>
<reference evidence="11" key="1">
    <citation type="submission" date="2018-05" db="EMBL/GenBank/DDBJ databases">
        <authorList>
            <person name="Lanie J.A."/>
            <person name="Ng W.-L."/>
            <person name="Kazmierczak K.M."/>
            <person name="Andrzejewski T.M."/>
            <person name="Davidsen T.M."/>
            <person name="Wayne K.J."/>
            <person name="Tettelin H."/>
            <person name="Glass J.I."/>
            <person name="Rusch D."/>
            <person name="Podicherti R."/>
            <person name="Tsui H.-C.T."/>
            <person name="Winkler M.E."/>
        </authorList>
    </citation>
    <scope>NUCLEOTIDE SEQUENCE</scope>
    <source>
        <strain evidence="11">ZC4RG45</strain>
    </source>
</reference>
<accession>A0A2W4JH70</accession>
<comment type="similarity">
    <text evidence="2">Belongs to the MscS (TC 1.A.23) family.</text>
</comment>
<comment type="subcellular location">
    <subcellularLocation>
        <location evidence="1">Cell membrane</location>
        <topology evidence="1">Multi-pass membrane protein</topology>
    </subcellularLocation>
</comment>
<sequence>MKGAVTAVVQLDLNEPPECVADAGSWCQQVWHLTGNSWLAGSAEWLVAKPLAIVLTIVVALLVRWLIHRLIDRLTRLPSAAGDDQKRPALLRPLKEKAPNLLNSTLMERRRQRAKTIGSVLKSVASFLIFSIAVMQILSVLGVNLAPILASAGIAGVALGFGAQNLVKDFLSGLFMMAEDQYGVGDIVDLGDASGVVESVGLRITTLRDINGTVWYVRNGEILRVGNSSQGHANAVVDMLLAPGSDIDRASRIMQDVATEVTAEEPISADVLEPPNLLGVNSITAEGITLRLTVKVKAGRQYAVERALRARITTALTDAGFETPSYRLLVPRSDGKQK</sequence>
<dbReference type="GO" id="GO:0005886">
    <property type="term" value="C:plasma membrane"/>
    <property type="evidence" value="ECO:0007669"/>
    <property type="project" value="UniProtKB-SubCell"/>
</dbReference>
<evidence type="ECO:0000256" key="1">
    <source>
        <dbReference type="ARBA" id="ARBA00004651"/>
    </source>
</evidence>
<dbReference type="FunFam" id="2.30.30.60:FF:000001">
    <property type="entry name" value="MscS Mechanosensitive ion channel"/>
    <property type="match status" value="1"/>
</dbReference>
<evidence type="ECO:0000256" key="2">
    <source>
        <dbReference type="ARBA" id="ARBA00008017"/>
    </source>
</evidence>
<keyword evidence="6 7" id="KW-0472">Membrane</keyword>